<gene>
    <name evidence="4" type="ORF">Rcae01_00892</name>
</gene>
<dbReference type="RefSeq" id="WP_345682471.1">
    <property type="nucleotide sequence ID" value="NZ_BAABRO010000001.1"/>
</dbReference>
<comment type="similarity">
    <text evidence="1 3">Belongs to the short-chain dehydrogenases/reductases (SDR) family.</text>
</comment>
<dbReference type="InterPro" id="IPR002347">
    <property type="entry name" value="SDR_fam"/>
</dbReference>
<keyword evidence="2" id="KW-0560">Oxidoreductase</keyword>
<evidence type="ECO:0000256" key="2">
    <source>
        <dbReference type="ARBA" id="ARBA00023002"/>
    </source>
</evidence>
<dbReference type="Pfam" id="PF00106">
    <property type="entry name" value="adh_short"/>
    <property type="match status" value="1"/>
</dbReference>
<dbReference type="PANTHER" id="PTHR24320">
    <property type="entry name" value="RETINOL DEHYDROGENASE"/>
    <property type="match status" value="1"/>
</dbReference>
<organism evidence="4 5">
    <name type="scientific">Novipirellula caenicola</name>
    <dbReference type="NCBI Taxonomy" id="1536901"/>
    <lineage>
        <taxon>Bacteria</taxon>
        <taxon>Pseudomonadati</taxon>
        <taxon>Planctomycetota</taxon>
        <taxon>Planctomycetia</taxon>
        <taxon>Pirellulales</taxon>
        <taxon>Pirellulaceae</taxon>
        <taxon>Novipirellula</taxon>
    </lineage>
</organism>
<accession>A0ABP9VNY4</accession>
<evidence type="ECO:0008006" key="6">
    <source>
        <dbReference type="Google" id="ProtNLM"/>
    </source>
</evidence>
<sequence length="279" mass="29828">MKTILLTGATDGIGLATAKMLVSLGHLVLLHGRNQKKLDQVIESLGSTYPDAKVNGFVADLSSMTEVDSLAKSVSERYERLDVLINNAGVFKVSDSMTAEKLDVRFVVNVIAPCLLTQRLLPMLGKTGRVINLSSAAQSPVDMEALRGNRQLSDGEAYAQSKLALTMWSRHLALSLGEDGPAIIALNPGSLLASKMVKEAFGVAGKDIQIGAEILTRAAISDEFAAASGQYFDNNSGRFASPHPDAFDNEKCQAIVQAIKTLLDSIQKLERTKSPIGNT</sequence>
<evidence type="ECO:0000313" key="4">
    <source>
        <dbReference type="EMBL" id="GAA5505447.1"/>
    </source>
</evidence>
<proteinExistence type="inferred from homology"/>
<name>A0ABP9VNY4_9BACT</name>
<dbReference type="PROSITE" id="PS00061">
    <property type="entry name" value="ADH_SHORT"/>
    <property type="match status" value="1"/>
</dbReference>
<dbReference type="Gene3D" id="3.40.50.720">
    <property type="entry name" value="NAD(P)-binding Rossmann-like Domain"/>
    <property type="match status" value="1"/>
</dbReference>
<evidence type="ECO:0000256" key="3">
    <source>
        <dbReference type="RuleBase" id="RU000363"/>
    </source>
</evidence>
<dbReference type="PRINTS" id="PR00080">
    <property type="entry name" value="SDRFAMILY"/>
</dbReference>
<comment type="caution">
    <text evidence="4">The sequence shown here is derived from an EMBL/GenBank/DDBJ whole genome shotgun (WGS) entry which is preliminary data.</text>
</comment>
<keyword evidence="5" id="KW-1185">Reference proteome</keyword>
<reference evidence="4 5" key="1">
    <citation type="submission" date="2024-02" db="EMBL/GenBank/DDBJ databases">
        <title>Rhodopirellula caenicola NBRC 110016.</title>
        <authorList>
            <person name="Ichikawa N."/>
            <person name="Katano-Makiyama Y."/>
            <person name="Hidaka K."/>
        </authorList>
    </citation>
    <scope>NUCLEOTIDE SEQUENCE [LARGE SCALE GENOMIC DNA]</scope>
    <source>
        <strain evidence="4 5">NBRC 110016</strain>
    </source>
</reference>
<dbReference type="Proteomes" id="UP001416858">
    <property type="component" value="Unassembled WGS sequence"/>
</dbReference>
<evidence type="ECO:0000256" key="1">
    <source>
        <dbReference type="ARBA" id="ARBA00006484"/>
    </source>
</evidence>
<dbReference type="InterPro" id="IPR036291">
    <property type="entry name" value="NAD(P)-bd_dom_sf"/>
</dbReference>
<dbReference type="EMBL" id="BAABRO010000001">
    <property type="protein sequence ID" value="GAA5505447.1"/>
    <property type="molecule type" value="Genomic_DNA"/>
</dbReference>
<dbReference type="PANTHER" id="PTHR24320:SF148">
    <property type="entry name" value="NAD(P)-BINDING ROSSMANN-FOLD SUPERFAMILY PROTEIN"/>
    <property type="match status" value="1"/>
</dbReference>
<dbReference type="InterPro" id="IPR020904">
    <property type="entry name" value="Sc_DH/Rdtase_CS"/>
</dbReference>
<dbReference type="PRINTS" id="PR00081">
    <property type="entry name" value="GDHRDH"/>
</dbReference>
<dbReference type="SUPFAM" id="SSF51735">
    <property type="entry name" value="NAD(P)-binding Rossmann-fold domains"/>
    <property type="match status" value="1"/>
</dbReference>
<evidence type="ECO:0000313" key="5">
    <source>
        <dbReference type="Proteomes" id="UP001416858"/>
    </source>
</evidence>
<protein>
    <recommendedName>
        <fullName evidence="6">Oxidoreductase</fullName>
    </recommendedName>
</protein>